<evidence type="ECO:0000256" key="15">
    <source>
        <dbReference type="SAM" id="Coils"/>
    </source>
</evidence>
<evidence type="ECO:0000256" key="9">
    <source>
        <dbReference type="ARBA" id="ARBA00023136"/>
    </source>
</evidence>
<name>A0A3D2XBF0_9FIRM</name>
<dbReference type="PANTHER" id="PTHR33445:SF1">
    <property type="entry name" value="ATP SYNTHASE SUBUNIT B"/>
    <property type="match status" value="1"/>
</dbReference>
<organism evidence="16 17">
    <name type="scientific">Lachnoclostridium phytofermentans</name>
    <dbReference type="NCBI Taxonomy" id="66219"/>
    <lineage>
        <taxon>Bacteria</taxon>
        <taxon>Bacillati</taxon>
        <taxon>Bacillota</taxon>
        <taxon>Clostridia</taxon>
        <taxon>Lachnospirales</taxon>
        <taxon>Lachnospiraceae</taxon>
    </lineage>
</organism>
<dbReference type="CDD" id="cd06503">
    <property type="entry name" value="ATP-synt_Fo_b"/>
    <property type="match status" value="1"/>
</dbReference>
<evidence type="ECO:0000256" key="13">
    <source>
        <dbReference type="HAMAP-Rule" id="MF_01398"/>
    </source>
</evidence>
<comment type="function">
    <text evidence="13">Component of the F(0) channel, it forms part of the peripheral stalk, linking F(1) to F(0).</text>
</comment>
<dbReference type="InterPro" id="IPR002146">
    <property type="entry name" value="ATP_synth_b/b'su_bac/chlpt"/>
</dbReference>
<dbReference type="GO" id="GO:0045259">
    <property type="term" value="C:proton-transporting ATP synthase complex"/>
    <property type="evidence" value="ECO:0007669"/>
    <property type="project" value="UniProtKB-KW"/>
</dbReference>
<keyword evidence="10 13" id="KW-0066">ATP synthesis</keyword>
<evidence type="ECO:0000256" key="4">
    <source>
        <dbReference type="ARBA" id="ARBA00022547"/>
    </source>
</evidence>
<evidence type="ECO:0000256" key="5">
    <source>
        <dbReference type="ARBA" id="ARBA00022692"/>
    </source>
</evidence>
<evidence type="ECO:0000313" key="17">
    <source>
        <dbReference type="Proteomes" id="UP000262969"/>
    </source>
</evidence>
<dbReference type="Proteomes" id="UP000262969">
    <property type="component" value="Unassembled WGS sequence"/>
</dbReference>
<comment type="subunit">
    <text evidence="13">F-type ATPases have 2 components, F(1) - the catalytic core - and F(0) - the membrane proton channel. F(1) has five subunits: alpha(3), beta(3), gamma(1), delta(1), epsilon(1). F(0) has three main subunits: a(1), b(2) and c(10-14). The alpha and beta chains form an alternating ring which encloses part of the gamma chain. F(1) is attached to F(0) by a central stalk formed by the gamma and epsilon chains, while a peripheral stalk is formed by the delta and b chains.</text>
</comment>
<feature type="transmembrane region" description="Helical" evidence="13">
    <location>
        <begin position="31"/>
        <end position="50"/>
    </location>
</feature>
<sequence>MYNSTVLATGASESSLVNRIFGLDAQLLADVAIMGLAIFVLFLALSYFLFNPARELLQKRQDRIKEEMDSSAKDKKEAAQLKTNYEAKIKEASREVDEILSEGRKKALKRENEIVDEAKVEASRIKDRANKEIELNKSKMKDEVKQEMIAVASVMAGKIIAGNIDETKQKQLIDEALNEMGDETWQN</sequence>
<gene>
    <name evidence="13 16" type="primary">atpF</name>
    <name evidence="16" type="ORF">DHW61_16990</name>
</gene>
<dbReference type="InterPro" id="IPR050059">
    <property type="entry name" value="ATP_synthase_B_chain"/>
</dbReference>
<keyword evidence="4 13" id="KW-0138">CF(0)</keyword>
<evidence type="ECO:0000256" key="14">
    <source>
        <dbReference type="RuleBase" id="RU003848"/>
    </source>
</evidence>
<protein>
    <recommendedName>
        <fullName evidence="13">ATP synthase subunit b</fullName>
    </recommendedName>
    <alternativeName>
        <fullName evidence="13">ATP synthase F(0) sector subunit b</fullName>
    </alternativeName>
    <alternativeName>
        <fullName evidence="13">ATPase subunit I</fullName>
    </alternativeName>
    <alternativeName>
        <fullName evidence="13">F-type ATPase subunit b</fullName>
        <shortName evidence="13">F-ATPase subunit b</shortName>
    </alternativeName>
</protein>
<dbReference type="GO" id="GO:0046961">
    <property type="term" value="F:proton-transporting ATPase activity, rotational mechanism"/>
    <property type="evidence" value="ECO:0007669"/>
    <property type="project" value="TreeGrafter"/>
</dbReference>
<keyword evidence="6 13" id="KW-0375">Hydrogen ion transport</keyword>
<dbReference type="GO" id="GO:0046933">
    <property type="term" value="F:proton-transporting ATP synthase activity, rotational mechanism"/>
    <property type="evidence" value="ECO:0007669"/>
    <property type="project" value="UniProtKB-UniRule"/>
</dbReference>
<keyword evidence="9 13" id="KW-0472">Membrane</keyword>
<comment type="similarity">
    <text evidence="1 13 14">Belongs to the ATPase B chain family.</text>
</comment>
<keyword evidence="15" id="KW-0175">Coiled coil</keyword>
<dbReference type="SUPFAM" id="SSF81573">
    <property type="entry name" value="F1F0 ATP synthase subunit B, membrane domain"/>
    <property type="match status" value="1"/>
</dbReference>
<keyword evidence="8 13" id="KW-0406">Ion transport</keyword>
<evidence type="ECO:0000313" key="16">
    <source>
        <dbReference type="EMBL" id="HCL04077.1"/>
    </source>
</evidence>
<keyword evidence="3 13" id="KW-1003">Cell membrane</keyword>
<dbReference type="NCBIfam" id="TIGR01144">
    <property type="entry name" value="ATP_synt_b"/>
    <property type="match status" value="1"/>
</dbReference>
<dbReference type="PANTHER" id="PTHR33445">
    <property type="entry name" value="ATP SYNTHASE SUBUNIT B', CHLOROPLASTIC"/>
    <property type="match status" value="1"/>
</dbReference>
<accession>A0A3D2XBF0</accession>
<proteinExistence type="inferred from homology"/>
<keyword evidence="2 13" id="KW-0813">Transport</keyword>
<dbReference type="HAMAP" id="MF_01398">
    <property type="entry name" value="ATP_synth_b_bprime"/>
    <property type="match status" value="1"/>
</dbReference>
<dbReference type="Gene3D" id="1.20.5.620">
    <property type="entry name" value="F1F0 ATP synthase subunit B, membrane domain"/>
    <property type="match status" value="1"/>
</dbReference>
<evidence type="ECO:0000256" key="3">
    <source>
        <dbReference type="ARBA" id="ARBA00022475"/>
    </source>
</evidence>
<evidence type="ECO:0000256" key="2">
    <source>
        <dbReference type="ARBA" id="ARBA00022448"/>
    </source>
</evidence>
<dbReference type="InterPro" id="IPR028987">
    <property type="entry name" value="ATP_synth_B-like_membr_sf"/>
</dbReference>
<evidence type="ECO:0000256" key="8">
    <source>
        <dbReference type="ARBA" id="ARBA00023065"/>
    </source>
</evidence>
<evidence type="ECO:0000256" key="1">
    <source>
        <dbReference type="ARBA" id="ARBA00005513"/>
    </source>
</evidence>
<dbReference type="GO" id="GO:0012505">
    <property type="term" value="C:endomembrane system"/>
    <property type="evidence" value="ECO:0007669"/>
    <property type="project" value="UniProtKB-SubCell"/>
</dbReference>
<comment type="caution">
    <text evidence="16">The sequence shown here is derived from an EMBL/GenBank/DDBJ whole genome shotgun (WGS) entry which is preliminary data.</text>
</comment>
<dbReference type="EMBL" id="DPVV01000554">
    <property type="protein sequence ID" value="HCL04077.1"/>
    <property type="molecule type" value="Genomic_DNA"/>
</dbReference>
<comment type="function">
    <text evidence="11 13">F(1)F(0) ATP synthase produces ATP from ADP in the presence of a proton or sodium gradient. F-type ATPases consist of two structural domains, F(1) containing the extramembraneous catalytic core and F(0) containing the membrane proton channel, linked together by a central stalk and a peripheral stalk. During catalysis, ATP synthesis in the catalytic domain of F(1) is coupled via a rotary mechanism of the central stalk subunits to proton translocation.</text>
</comment>
<evidence type="ECO:0000256" key="10">
    <source>
        <dbReference type="ARBA" id="ARBA00023310"/>
    </source>
</evidence>
<evidence type="ECO:0000256" key="12">
    <source>
        <dbReference type="ARBA" id="ARBA00037847"/>
    </source>
</evidence>
<dbReference type="AlphaFoldDB" id="A0A3D2XBF0"/>
<keyword evidence="5 13" id="KW-0812">Transmembrane</keyword>
<keyword evidence="7 13" id="KW-1133">Transmembrane helix</keyword>
<dbReference type="Pfam" id="PF00430">
    <property type="entry name" value="ATP-synt_B"/>
    <property type="match status" value="1"/>
</dbReference>
<dbReference type="GO" id="GO:0005886">
    <property type="term" value="C:plasma membrane"/>
    <property type="evidence" value="ECO:0007669"/>
    <property type="project" value="UniProtKB-SubCell"/>
</dbReference>
<evidence type="ECO:0000256" key="7">
    <source>
        <dbReference type="ARBA" id="ARBA00022989"/>
    </source>
</evidence>
<evidence type="ECO:0000256" key="6">
    <source>
        <dbReference type="ARBA" id="ARBA00022781"/>
    </source>
</evidence>
<comment type="subcellular location">
    <subcellularLocation>
        <location evidence="13">Cell membrane</location>
        <topology evidence="13">Single-pass membrane protein</topology>
    </subcellularLocation>
    <subcellularLocation>
        <location evidence="12">Endomembrane system</location>
        <topology evidence="12">Single-pass membrane protein</topology>
    </subcellularLocation>
</comment>
<feature type="coiled-coil region" evidence="15">
    <location>
        <begin position="75"/>
        <end position="128"/>
    </location>
</feature>
<evidence type="ECO:0000256" key="11">
    <source>
        <dbReference type="ARBA" id="ARBA00025198"/>
    </source>
</evidence>
<reference evidence="16 17" key="1">
    <citation type="journal article" date="2018" name="Nat. Biotechnol.">
        <title>A standardized bacterial taxonomy based on genome phylogeny substantially revises the tree of life.</title>
        <authorList>
            <person name="Parks D.H."/>
            <person name="Chuvochina M."/>
            <person name="Waite D.W."/>
            <person name="Rinke C."/>
            <person name="Skarshewski A."/>
            <person name="Chaumeil P.A."/>
            <person name="Hugenholtz P."/>
        </authorList>
    </citation>
    <scope>NUCLEOTIDE SEQUENCE [LARGE SCALE GENOMIC DNA]</scope>
    <source>
        <strain evidence="16">UBA11728</strain>
    </source>
</reference>
<dbReference type="InterPro" id="IPR005864">
    <property type="entry name" value="ATP_synth_F0_bsu_bac"/>
</dbReference>